<evidence type="ECO:0000313" key="2">
    <source>
        <dbReference type="Proteomes" id="UP000292424"/>
    </source>
</evidence>
<evidence type="ECO:0000313" key="1">
    <source>
        <dbReference type="EMBL" id="QES89383.1"/>
    </source>
</evidence>
<organism evidence="1 2">
    <name type="scientific">Rhizosphaericola mali</name>
    <dbReference type="NCBI Taxonomy" id="2545455"/>
    <lineage>
        <taxon>Bacteria</taxon>
        <taxon>Pseudomonadati</taxon>
        <taxon>Bacteroidota</taxon>
        <taxon>Chitinophagia</taxon>
        <taxon>Chitinophagales</taxon>
        <taxon>Chitinophagaceae</taxon>
        <taxon>Rhizosphaericola</taxon>
    </lineage>
</organism>
<dbReference type="AlphaFoldDB" id="A0A5P2G841"/>
<accession>A0A5P2G841</accession>
<gene>
    <name evidence="1" type="ORF">E0W69_012150</name>
</gene>
<proteinExistence type="predicted"/>
<sequence>MSVHLHSQTVQFSGKVLDQYGNPITNGSIMLLSIKDSSIIDYQLLGKEGSYNFTYNRDGDSILLEFKNINYATFYKAFLSLNQKIDIHPILQKNELKTLIVKSPPIVAKKDTLAYDVSSFASKSDRTLSDVLKKMPGIQVDESGRIRFQGIPINKFYVEGSDLMQGRYNIITNAMPQLDVSKVEVYQQHQPIKMLDGKIPSFQPALNIKLKKGISVSGKADVGIGVSPFLWNVKATPMLFTKPLQAVLDIQANNNGENLMQNLQSFTVIGGYEGNEIQKPIQPSIFSYKVSVPSQINQNRYLRNNTQSTSINILKKLKKDYEINFNAFYLHDRSVENGEEQVRVISINAPIAYTRQSNSKIYTSHWDNKITLTKNTNTFYLKENLNYQINANTDKVNALFDALPNYQNLNSPSYAFENSLSILIPLDKKARKMLNIKSFLQASNEKQYYQIDSIQNLTFPDSIVTHSNNFEQFLKHQQFETIHTLSLPLNYGKFTIVPSTEFTTKNEKDLSDLTTYDLNQTTDTYYNNHLRYNTTTVSTKLNINYEADEIKLSATLPYNYYNFKAYDIANQLNKNIHKSIFVPNVDLSYNLNNFWTYKFSYSKNYQFSEASDFMLAPIVNMLNLYSNSGNFSEIKTNNYSNTIQYNNPLHLLFANIIYDYTLQQNNLINTTDINQNGQSDNTNMMNQNNISSHSIATYFTKRFQYLKSSIKINTSNTHRSNFLFLNNELTKYIQQSNNYSLTLENTSLNWINFNYTLSYNYTRQAANNSNTYKIYNWKNKASIFLYPKENHQVQIQLNNSNYKRKGYPNQTNTFIDLSYLYQLKKKKIDLELKCQNLLNKNYYTEYNIQSIYANYLQYKLRERQIMATIRFYFRK</sequence>
<dbReference type="KEGG" id="arac:E0W69_012150"/>
<dbReference type="EMBL" id="CP044016">
    <property type="protein sequence ID" value="QES89383.1"/>
    <property type="molecule type" value="Genomic_DNA"/>
</dbReference>
<protein>
    <submittedName>
        <fullName evidence="1">TonB-dependent receptor</fullName>
    </submittedName>
</protein>
<dbReference type="Proteomes" id="UP000292424">
    <property type="component" value="Chromosome"/>
</dbReference>
<keyword evidence="2" id="KW-1185">Reference proteome</keyword>
<reference evidence="1 2" key="1">
    <citation type="submission" date="2019-09" db="EMBL/GenBank/DDBJ databases">
        <title>Complete genome sequence of Arachidicoccus sp. B3-10 isolated from apple orchard soil.</title>
        <authorList>
            <person name="Kim H.S."/>
            <person name="Han K.-I."/>
            <person name="Suh M.K."/>
            <person name="Lee K.C."/>
            <person name="Eom M.K."/>
            <person name="Kim J.-S."/>
            <person name="Kang S.W."/>
            <person name="Sin Y."/>
            <person name="Lee J.-S."/>
        </authorList>
    </citation>
    <scope>NUCLEOTIDE SEQUENCE [LARGE SCALE GENOMIC DNA]</scope>
    <source>
        <strain evidence="1 2">B3-10</strain>
    </source>
</reference>
<keyword evidence="1" id="KW-0675">Receptor</keyword>
<dbReference type="SUPFAM" id="SSF56935">
    <property type="entry name" value="Porins"/>
    <property type="match status" value="1"/>
</dbReference>
<name>A0A5P2G841_9BACT</name>
<dbReference type="RefSeq" id="WP_131330328.1">
    <property type="nucleotide sequence ID" value="NZ_CP044016.1"/>
</dbReference>
<dbReference type="OrthoDB" id="603275at2"/>